<feature type="compositionally biased region" description="Polar residues" evidence="1">
    <location>
        <begin position="1"/>
        <end position="39"/>
    </location>
</feature>
<gene>
    <name evidence="2" type="ORF">HOLleu_07831</name>
</gene>
<evidence type="ECO:0000313" key="2">
    <source>
        <dbReference type="EMBL" id="KAJ8044931.1"/>
    </source>
</evidence>
<evidence type="ECO:0000256" key="1">
    <source>
        <dbReference type="SAM" id="MobiDB-lite"/>
    </source>
</evidence>
<reference evidence="2" key="1">
    <citation type="submission" date="2021-10" db="EMBL/GenBank/DDBJ databases">
        <title>Tropical sea cucumber genome reveals ecological adaptation and Cuvierian tubules defense mechanism.</title>
        <authorList>
            <person name="Chen T."/>
        </authorList>
    </citation>
    <scope>NUCLEOTIDE SEQUENCE</scope>
    <source>
        <strain evidence="2">Nanhai2018</strain>
        <tissue evidence="2">Muscle</tissue>
    </source>
</reference>
<protein>
    <submittedName>
        <fullName evidence="2">Uncharacterized protein</fullName>
    </submittedName>
</protein>
<comment type="caution">
    <text evidence="2">The sequence shown here is derived from an EMBL/GenBank/DDBJ whole genome shotgun (WGS) entry which is preliminary data.</text>
</comment>
<feature type="region of interest" description="Disordered" evidence="1">
    <location>
        <begin position="1"/>
        <end position="65"/>
    </location>
</feature>
<keyword evidence="3" id="KW-1185">Reference proteome</keyword>
<proteinExistence type="predicted"/>
<dbReference type="Proteomes" id="UP001152320">
    <property type="component" value="Chromosome 3"/>
</dbReference>
<feature type="compositionally biased region" description="Polar residues" evidence="1">
    <location>
        <begin position="47"/>
        <end position="59"/>
    </location>
</feature>
<dbReference type="EMBL" id="JAIZAY010000003">
    <property type="protein sequence ID" value="KAJ8044931.1"/>
    <property type="molecule type" value="Genomic_DNA"/>
</dbReference>
<dbReference type="AlphaFoldDB" id="A0A9Q1CH93"/>
<evidence type="ECO:0000313" key="3">
    <source>
        <dbReference type="Proteomes" id="UP001152320"/>
    </source>
</evidence>
<organism evidence="2 3">
    <name type="scientific">Holothuria leucospilota</name>
    <name type="common">Black long sea cucumber</name>
    <name type="synonym">Mertensiothuria leucospilota</name>
    <dbReference type="NCBI Taxonomy" id="206669"/>
    <lineage>
        <taxon>Eukaryota</taxon>
        <taxon>Metazoa</taxon>
        <taxon>Echinodermata</taxon>
        <taxon>Eleutherozoa</taxon>
        <taxon>Echinozoa</taxon>
        <taxon>Holothuroidea</taxon>
        <taxon>Aspidochirotacea</taxon>
        <taxon>Aspidochirotida</taxon>
        <taxon>Holothuriidae</taxon>
        <taxon>Holothuria</taxon>
    </lineage>
</organism>
<sequence>MKQGNSRGTAGEQQGNSRGTAGEQQGNSRGTAGEQQGSSRGAEEHAQWSTWSTGSTRDNTGGRGQMQLRHVGSISMHIWGNGSRGAYLVVCSGAEEHTQCSLRTRRAYVCEADEAREVRVITLGEGDRCCEARRADKHAHMGQWEQRSIPSGMLGVEEQRTEQRSLRRCIVCATHKLGSLDSSR</sequence>
<name>A0A9Q1CH93_HOLLE</name>
<accession>A0A9Q1CH93</accession>